<organism evidence="2 3">
    <name type="scientific">Dorcoceras hygrometricum</name>
    <dbReference type="NCBI Taxonomy" id="472368"/>
    <lineage>
        <taxon>Eukaryota</taxon>
        <taxon>Viridiplantae</taxon>
        <taxon>Streptophyta</taxon>
        <taxon>Embryophyta</taxon>
        <taxon>Tracheophyta</taxon>
        <taxon>Spermatophyta</taxon>
        <taxon>Magnoliopsida</taxon>
        <taxon>eudicotyledons</taxon>
        <taxon>Gunneridae</taxon>
        <taxon>Pentapetalae</taxon>
        <taxon>asterids</taxon>
        <taxon>lamiids</taxon>
        <taxon>Lamiales</taxon>
        <taxon>Gesneriaceae</taxon>
        <taxon>Didymocarpoideae</taxon>
        <taxon>Trichosporeae</taxon>
        <taxon>Loxocarpinae</taxon>
        <taxon>Dorcoceras</taxon>
    </lineage>
</organism>
<evidence type="ECO:0008006" key="4">
    <source>
        <dbReference type="Google" id="ProtNLM"/>
    </source>
</evidence>
<dbReference type="AlphaFoldDB" id="A0A2Z7APA6"/>
<proteinExistence type="predicted"/>
<sequence>MTPNEDIDEEDPTSKAQGDDNSTRKTENGGETGHGSSNVKYSDYEKEETLNSFVSSDECTKELNATTSSDELLFNGELVHIESSSVLLHESDQNCKFPVSLLKSAAKFGVVLLKLKKSKPEPKESMSKTEENQGETGRKFFAFSRQNDSKEKKQGEEMKQNMEINSDQVDRKSKQHYYLKMVKPLYVRMSKGYVGTMRFYGQLKISGAETGDRIPPPDNAASGKGKDGRMKVVETALSGYVKTSPKQRIQLGILASKSRPTSVAGAAVPAAKMACNRRDDSLLQVQDGIQGAILHCKRSFNDSM</sequence>
<feature type="region of interest" description="Disordered" evidence="1">
    <location>
        <begin position="1"/>
        <end position="43"/>
    </location>
</feature>
<dbReference type="Proteomes" id="UP000250235">
    <property type="component" value="Unassembled WGS sequence"/>
</dbReference>
<protein>
    <recommendedName>
        <fullName evidence="4">Membrane-associated kinase regulator 2</fullName>
    </recommendedName>
</protein>
<feature type="region of interest" description="Disordered" evidence="1">
    <location>
        <begin position="119"/>
        <end position="139"/>
    </location>
</feature>
<feature type="compositionally biased region" description="Basic and acidic residues" evidence="1">
    <location>
        <begin position="17"/>
        <end position="28"/>
    </location>
</feature>
<feature type="compositionally biased region" description="Acidic residues" evidence="1">
    <location>
        <begin position="1"/>
        <end position="11"/>
    </location>
</feature>
<feature type="compositionally biased region" description="Basic and acidic residues" evidence="1">
    <location>
        <begin position="119"/>
        <end position="131"/>
    </location>
</feature>
<dbReference type="GO" id="GO:0005886">
    <property type="term" value="C:plasma membrane"/>
    <property type="evidence" value="ECO:0007669"/>
    <property type="project" value="InterPro"/>
</dbReference>
<dbReference type="PANTHER" id="PTHR33929:SF1">
    <property type="entry name" value="MEMBRANE-ASSOCIATED KINASE REGULATOR 2-RELATED"/>
    <property type="match status" value="1"/>
</dbReference>
<dbReference type="EMBL" id="KV014943">
    <property type="protein sequence ID" value="KZV21109.1"/>
    <property type="molecule type" value="Genomic_DNA"/>
</dbReference>
<name>A0A2Z7APA6_9LAMI</name>
<feature type="region of interest" description="Disordered" evidence="1">
    <location>
        <begin position="208"/>
        <end position="227"/>
    </location>
</feature>
<reference evidence="2 3" key="1">
    <citation type="journal article" date="2015" name="Proc. Natl. Acad. Sci. U.S.A.">
        <title>The resurrection genome of Boea hygrometrica: A blueprint for survival of dehydration.</title>
        <authorList>
            <person name="Xiao L."/>
            <person name="Yang G."/>
            <person name="Zhang L."/>
            <person name="Yang X."/>
            <person name="Zhao S."/>
            <person name="Ji Z."/>
            <person name="Zhou Q."/>
            <person name="Hu M."/>
            <person name="Wang Y."/>
            <person name="Chen M."/>
            <person name="Xu Y."/>
            <person name="Jin H."/>
            <person name="Xiao X."/>
            <person name="Hu G."/>
            <person name="Bao F."/>
            <person name="Hu Y."/>
            <person name="Wan P."/>
            <person name="Li L."/>
            <person name="Deng X."/>
            <person name="Kuang T."/>
            <person name="Xiang C."/>
            <person name="Zhu J.K."/>
            <person name="Oliver M.J."/>
            <person name="He Y."/>
        </authorList>
    </citation>
    <scope>NUCLEOTIDE SEQUENCE [LARGE SCALE GENOMIC DNA]</scope>
    <source>
        <strain evidence="3">cv. XS01</strain>
    </source>
</reference>
<evidence type="ECO:0000313" key="3">
    <source>
        <dbReference type="Proteomes" id="UP000250235"/>
    </source>
</evidence>
<dbReference type="OrthoDB" id="689803at2759"/>
<keyword evidence="3" id="KW-1185">Reference proteome</keyword>
<evidence type="ECO:0000256" key="1">
    <source>
        <dbReference type="SAM" id="MobiDB-lite"/>
    </source>
</evidence>
<dbReference type="InterPro" id="IPR039619">
    <property type="entry name" value="MAKR2/5"/>
</dbReference>
<gene>
    <name evidence="2" type="ORF">F511_35473</name>
</gene>
<evidence type="ECO:0000313" key="2">
    <source>
        <dbReference type="EMBL" id="KZV21109.1"/>
    </source>
</evidence>
<dbReference type="PANTHER" id="PTHR33929">
    <property type="entry name" value="MEMBRANE-ASSOCIATED KINASE REGULATOR 2-RELATED"/>
    <property type="match status" value="1"/>
</dbReference>
<accession>A0A2Z7APA6</accession>